<dbReference type="EMBL" id="MJGC01000077">
    <property type="protein sequence ID" value="OEJ73936.1"/>
    <property type="molecule type" value="Genomic_DNA"/>
</dbReference>
<gene>
    <name evidence="1" type="ORF">BH720_17735</name>
</gene>
<dbReference type="AlphaFoldDB" id="A0A1E5QGX3"/>
<name>A0A1E5QGX3_9CYAN</name>
<accession>A0A1E5QGX3</accession>
<comment type="caution">
    <text evidence="1">The sequence shown here is derived from an EMBL/GenBank/DDBJ whole genome shotgun (WGS) entry which is preliminary data.</text>
</comment>
<sequence>MWPPQSLSLMLASKVFSRSQINYLFTAIAWVDFNGRRGRDRLSSYFAKNGGRDQGRSQTIYLI</sequence>
<dbReference type="STRING" id="1781255.BH720_17735"/>
<organism evidence="1">
    <name type="scientific">Desertifilum tharense IPPAS B-1220</name>
    <dbReference type="NCBI Taxonomy" id="1781255"/>
    <lineage>
        <taxon>Bacteria</taxon>
        <taxon>Bacillati</taxon>
        <taxon>Cyanobacteriota</taxon>
        <taxon>Cyanophyceae</taxon>
        <taxon>Desertifilales</taxon>
        <taxon>Desertifilaceae</taxon>
        <taxon>Desertifilum</taxon>
    </lineage>
</organism>
<evidence type="ECO:0000313" key="1">
    <source>
        <dbReference type="EMBL" id="OEJ73936.1"/>
    </source>
</evidence>
<reference evidence="1" key="1">
    <citation type="submission" date="2016-09" db="EMBL/GenBank/DDBJ databases">
        <title>Draft genome of thermotolerant cyanobacterium Desertifilum sp. strain IPPAS B-1220.</title>
        <authorList>
            <person name="Sinetova M.A."/>
            <person name="Bolakhan K."/>
            <person name="Zayadan B.K."/>
            <person name="Mironov K.S."/>
            <person name="Ustinova V."/>
            <person name="Kupriyanova E.V."/>
            <person name="Sidorov R.A."/>
            <person name="Skrypnik A.N."/>
            <person name="Gogoleva N.E."/>
            <person name="Gogolev Y.V."/>
            <person name="Los D.A."/>
        </authorList>
    </citation>
    <scope>NUCLEOTIDE SEQUENCE [LARGE SCALE GENOMIC DNA]</scope>
    <source>
        <strain evidence="1">IPPAS B-1220</strain>
    </source>
</reference>
<proteinExistence type="predicted"/>
<protein>
    <submittedName>
        <fullName evidence="1">Uncharacterized protein</fullName>
    </submittedName>
</protein>